<proteinExistence type="predicted"/>
<dbReference type="InterPro" id="IPR036412">
    <property type="entry name" value="HAD-like_sf"/>
</dbReference>
<reference evidence="1 2" key="1">
    <citation type="submission" date="2020-02" db="EMBL/GenBank/DDBJ databases">
        <title>Draft genome sequence of Haematococcus lacustris strain NIES-144.</title>
        <authorList>
            <person name="Morimoto D."/>
            <person name="Nakagawa S."/>
            <person name="Yoshida T."/>
            <person name="Sawayama S."/>
        </authorList>
    </citation>
    <scope>NUCLEOTIDE SEQUENCE [LARGE SCALE GENOMIC DNA]</scope>
    <source>
        <strain evidence="1 2">NIES-144</strain>
    </source>
</reference>
<dbReference type="Proteomes" id="UP000485058">
    <property type="component" value="Unassembled WGS sequence"/>
</dbReference>
<dbReference type="AlphaFoldDB" id="A0A699YEC8"/>
<protein>
    <submittedName>
        <fullName evidence="1">Uncharacterized protein</fullName>
    </submittedName>
</protein>
<keyword evidence="2" id="KW-1185">Reference proteome</keyword>
<evidence type="ECO:0000313" key="2">
    <source>
        <dbReference type="Proteomes" id="UP000485058"/>
    </source>
</evidence>
<dbReference type="SUPFAM" id="SSF56784">
    <property type="entry name" value="HAD-like"/>
    <property type="match status" value="1"/>
</dbReference>
<dbReference type="Pfam" id="PF13242">
    <property type="entry name" value="Hydrolase_like"/>
    <property type="match status" value="1"/>
</dbReference>
<dbReference type="InterPro" id="IPR023214">
    <property type="entry name" value="HAD_sf"/>
</dbReference>
<sequence>MLPMPCPWPPGVLDLLHALADMPAAAATCLVTGNLEPIGWAKMQALGILELFTKPRFGGFGSDLCSGNTEESWRDRSDLVSLAAVKGSQLLPGAEEGFAARYHIGDTPMDIQAALAAGAKAVGVTTGIYSREELLAAAPPGVVYSVELPHTWHGRPPPAPPWDGTPPGALLVLDSLEDTSAVLKAFGLAG</sequence>
<organism evidence="1 2">
    <name type="scientific">Haematococcus lacustris</name>
    <name type="common">Green alga</name>
    <name type="synonym">Haematococcus pluvialis</name>
    <dbReference type="NCBI Taxonomy" id="44745"/>
    <lineage>
        <taxon>Eukaryota</taxon>
        <taxon>Viridiplantae</taxon>
        <taxon>Chlorophyta</taxon>
        <taxon>core chlorophytes</taxon>
        <taxon>Chlorophyceae</taxon>
        <taxon>CS clade</taxon>
        <taxon>Chlamydomonadales</taxon>
        <taxon>Haematococcaceae</taxon>
        <taxon>Haematococcus</taxon>
    </lineage>
</organism>
<comment type="caution">
    <text evidence="1">The sequence shown here is derived from an EMBL/GenBank/DDBJ whole genome shotgun (WGS) entry which is preliminary data.</text>
</comment>
<dbReference type="Gene3D" id="3.40.50.1000">
    <property type="entry name" value="HAD superfamily/HAD-like"/>
    <property type="match status" value="1"/>
</dbReference>
<evidence type="ECO:0000313" key="1">
    <source>
        <dbReference type="EMBL" id="GFH08393.1"/>
    </source>
</evidence>
<dbReference type="EMBL" id="BLLF01000158">
    <property type="protein sequence ID" value="GFH08393.1"/>
    <property type="molecule type" value="Genomic_DNA"/>
</dbReference>
<gene>
    <name evidence="1" type="ORF">HaLaN_03344</name>
</gene>
<accession>A0A699YEC8</accession>
<name>A0A699YEC8_HAELA</name>